<name>A0A6A3IME4_9STRA</name>
<evidence type="ECO:0000313" key="3">
    <source>
        <dbReference type="Proteomes" id="UP000429607"/>
    </source>
</evidence>
<dbReference type="EMBL" id="QXFV01002798">
    <property type="protein sequence ID" value="KAE8983240.1"/>
    <property type="molecule type" value="Genomic_DNA"/>
</dbReference>
<reference evidence="2 3" key="1">
    <citation type="submission" date="2018-09" db="EMBL/GenBank/DDBJ databases">
        <title>Genomic investigation of the strawberry pathogen Phytophthora fragariae indicates pathogenicity is determined by transcriptional variation in three key races.</title>
        <authorList>
            <person name="Adams T.M."/>
            <person name="Armitage A.D."/>
            <person name="Sobczyk M.K."/>
            <person name="Bates H.J."/>
            <person name="Dunwell J.M."/>
            <person name="Nellist C.F."/>
            <person name="Harrison R.J."/>
        </authorList>
    </citation>
    <scope>NUCLEOTIDE SEQUENCE [LARGE SCALE GENOMIC DNA]</scope>
    <source>
        <strain evidence="2 3">SCRP249</strain>
    </source>
</reference>
<feature type="compositionally biased region" description="Acidic residues" evidence="1">
    <location>
        <begin position="42"/>
        <end position="64"/>
    </location>
</feature>
<proteinExistence type="predicted"/>
<dbReference type="AlphaFoldDB" id="A0A6A3IME4"/>
<sequence length="98" mass="11061">MAKCVYESDSGNDRPTKLPRGEILAPPNYAMIEQIHIGELIGSDDEEASVDDNDEENKEDEVGDQELWFVDTFSYYDADEESDDDDDGSVIDLTYQSE</sequence>
<organism evidence="2 3">
    <name type="scientific">Phytophthora rubi</name>
    <dbReference type="NCBI Taxonomy" id="129364"/>
    <lineage>
        <taxon>Eukaryota</taxon>
        <taxon>Sar</taxon>
        <taxon>Stramenopiles</taxon>
        <taxon>Oomycota</taxon>
        <taxon>Peronosporomycetes</taxon>
        <taxon>Peronosporales</taxon>
        <taxon>Peronosporaceae</taxon>
        <taxon>Phytophthora</taxon>
    </lineage>
</organism>
<protein>
    <submittedName>
        <fullName evidence="2">Uncharacterized protein</fullName>
    </submittedName>
</protein>
<comment type="caution">
    <text evidence="2">The sequence shown here is derived from an EMBL/GenBank/DDBJ whole genome shotgun (WGS) entry which is preliminary data.</text>
</comment>
<feature type="compositionally biased region" description="Acidic residues" evidence="1">
    <location>
        <begin position="77"/>
        <end position="89"/>
    </location>
</feature>
<evidence type="ECO:0000256" key="1">
    <source>
        <dbReference type="SAM" id="MobiDB-lite"/>
    </source>
</evidence>
<feature type="compositionally biased region" description="Basic and acidic residues" evidence="1">
    <location>
        <begin position="11"/>
        <end position="20"/>
    </location>
</feature>
<accession>A0A6A3IME4</accession>
<evidence type="ECO:0000313" key="2">
    <source>
        <dbReference type="EMBL" id="KAE8983240.1"/>
    </source>
</evidence>
<feature type="region of interest" description="Disordered" evidence="1">
    <location>
        <begin position="1"/>
        <end position="22"/>
    </location>
</feature>
<feature type="region of interest" description="Disordered" evidence="1">
    <location>
        <begin position="38"/>
        <end position="98"/>
    </location>
</feature>
<gene>
    <name evidence="2" type="ORF">PR001_g23498</name>
</gene>
<dbReference type="Proteomes" id="UP000429607">
    <property type="component" value="Unassembled WGS sequence"/>
</dbReference>